<dbReference type="Gene3D" id="1.10.220.160">
    <property type="match status" value="1"/>
</dbReference>
<dbReference type="PANTHER" id="PTHR46455">
    <property type="entry name" value="SET AND MYND DOMAIN CONTAINING, ARTHROPOD-SPECIFIC, MEMBER 4, ISOFORM A"/>
    <property type="match status" value="1"/>
</dbReference>
<dbReference type="EMBL" id="KZ309278">
    <property type="protein sequence ID" value="KAG8238075.1"/>
    <property type="molecule type" value="Genomic_DNA"/>
</dbReference>
<feature type="transmembrane region" description="Helical" evidence="2">
    <location>
        <begin position="12"/>
        <end position="40"/>
    </location>
</feature>
<sequence>MTIAINLTDVVLIMFVAFAFVVDVLVAVVIHVVLVVDAVVPKSGSNKSNKQKNRKNLEKRSGNEENEVGVDDDRKTEEIDEKEKYEQIDQGFRILTSEIMGRYLVADKDFRAGEMILDEEAIVVGPCQGSKPVCLVCYRALYSKDKFSDTIPATVPCKKCGWPLCGVESCIRARNDPNDHSNECKAFEAARKDATFSQDPLIQYSLYEAIVPLRVLLYKKHSAKRWQEICRMESHDEIRKNRPIIWNTNQDKAVNVIRDTWGLKEDFSEEEIHRVCGVLEVNAFEIGRNGSSLRGLFGPFTYLMAHDCVPNTSHVDVLQPINKNKLRKYSDEDTGTIRVQVRASSAISKGEAFYLSYAYTMQGTMARRKHLYESKFFKCACRRCSDPTELGTYMSALKCPLCEKDGVIGRVLSTNPLDEDAEWKCDKCGKYVALSSTVSSVIERVNEEAEKLPSDDVEACENFLQRYRNVLCPSHYLCIGVKHTLSQVYGKIDGYTINELPTSLLERKRELCQELIKIFDIIEPGKSRLRGITLYELHAPLMTMIMRDLGEGRIHPKRDKKELKQRLLEVCKYLEESREILVCEPSTSSEYATAIAAGEGRMDNRVYLKIKP</sequence>
<evidence type="ECO:0000256" key="2">
    <source>
        <dbReference type="SAM" id="Phobius"/>
    </source>
</evidence>
<name>A0A8K0KNH2_LADFU</name>
<comment type="caution">
    <text evidence="4">The sequence shown here is derived from an EMBL/GenBank/DDBJ whole genome shotgun (WGS) entry which is preliminary data.</text>
</comment>
<evidence type="ECO:0000256" key="1">
    <source>
        <dbReference type="SAM" id="MobiDB-lite"/>
    </source>
</evidence>
<feature type="region of interest" description="Disordered" evidence="1">
    <location>
        <begin position="44"/>
        <end position="81"/>
    </location>
</feature>
<reference evidence="4" key="1">
    <citation type="submission" date="2013-04" db="EMBL/GenBank/DDBJ databases">
        <authorList>
            <person name="Qu J."/>
            <person name="Murali S.C."/>
            <person name="Bandaranaike D."/>
            <person name="Bellair M."/>
            <person name="Blankenburg K."/>
            <person name="Chao H."/>
            <person name="Dinh H."/>
            <person name="Doddapaneni H."/>
            <person name="Downs B."/>
            <person name="Dugan-Rocha S."/>
            <person name="Elkadiri S."/>
            <person name="Gnanaolivu R.D."/>
            <person name="Hernandez B."/>
            <person name="Javaid M."/>
            <person name="Jayaseelan J.C."/>
            <person name="Lee S."/>
            <person name="Li M."/>
            <person name="Ming W."/>
            <person name="Munidasa M."/>
            <person name="Muniz J."/>
            <person name="Nguyen L."/>
            <person name="Ongeri F."/>
            <person name="Osuji N."/>
            <person name="Pu L.-L."/>
            <person name="Puazo M."/>
            <person name="Qu C."/>
            <person name="Quiroz J."/>
            <person name="Raj R."/>
            <person name="Weissenberger G."/>
            <person name="Xin Y."/>
            <person name="Zou X."/>
            <person name="Han Y."/>
            <person name="Richards S."/>
            <person name="Worley K."/>
            <person name="Muzny D."/>
            <person name="Gibbs R."/>
        </authorList>
    </citation>
    <scope>NUCLEOTIDE SEQUENCE</scope>
    <source>
        <strain evidence="4">Sampled in the wild</strain>
    </source>
</reference>
<keyword evidence="2" id="KW-1133">Transmembrane helix</keyword>
<dbReference type="GO" id="GO:0008757">
    <property type="term" value="F:S-adenosylmethionine-dependent methyltransferase activity"/>
    <property type="evidence" value="ECO:0007669"/>
    <property type="project" value="UniProtKB-ARBA"/>
</dbReference>
<feature type="domain" description="SET" evidence="3">
    <location>
        <begin position="90"/>
        <end position="358"/>
    </location>
</feature>
<evidence type="ECO:0000313" key="5">
    <source>
        <dbReference type="Proteomes" id="UP000792457"/>
    </source>
</evidence>
<dbReference type="InterPro" id="IPR001214">
    <property type="entry name" value="SET_dom"/>
</dbReference>
<dbReference type="AlphaFoldDB" id="A0A8K0KNH2"/>
<keyword evidence="2" id="KW-0812">Transmembrane</keyword>
<evidence type="ECO:0000259" key="3">
    <source>
        <dbReference type="PROSITE" id="PS50280"/>
    </source>
</evidence>
<dbReference type="InterPro" id="IPR046341">
    <property type="entry name" value="SET_dom_sf"/>
</dbReference>
<protein>
    <recommendedName>
        <fullName evidence="3">SET domain-containing protein</fullName>
    </recommendedName>
</protein>
<evidence type="ECO:0000313" key="4">
    <source>
        <dbReference type="EMBL" id="KAG8238075.1"/>
    </source>
</evidence>
<proteinExistence type="predicted"/>
<gene>
    <name evidence="4" type="ORF">J437_LFUL017916</name>
</gene>
<keyword evidence="2" id="KW-0472">Membrane</keyword>
<dbReference type="Proteomes" id="UP000792457">
    <property type="component" value="Unassembled WGS sequence"/>
</dbReference>
<feature type="compositionally biased region" description="Basic and acidic residues" evidence="1">
    <location>
        <begin position="71"/>
        <end position="81"/>
    </location>
</feature>
<keyword evidence="5" id="KW-1185">Reference proteome</keyword>
<reference evidence="4" key="2">
    <citation type="submission" date="2017-10" db="EMBL/GenBank/DDBJ databases">
        <title>Ladona fulva Genome sequencing and assembly.</title>
        <authorList>
            <person name="Murali S."/>
            <person name="Richards S."/>
            <person name="Bandaranaike D."/>
            <person name="Bellair M."/>
            <person name="Blankenburg K."/>
            <person name="Chao H."/>
            <person name="Dinh H."/>
            <person name="Doddapaneni H."/>
            <person name="Dugan-Rocha S."/>
            <person name="Elkadiri S."/>
            <person name="Gnanaolivu R."/>
            <person name="Hernandez B."/>
            <person name="Skinner E."/>
            <person name="Javaid M."/>
            <person name="Lee S."/>
            <person name="Li M."/>
            <person name="Ming W."/>
            <person name="Munidasa M."/>
            <person name="Muniz J."/>
            <person name="Nguyen L."/>
            <person name="Hughes D."/>
            <person name="Osuji N."/>
            <person name="Pu L.-L."/>
            <person name="Puazo M."/>
            <person name="Qu C."/>
            <person name="Quiroz J."/>
            <person name="Raj R."/>
            <person name="Weissenberger G."/>
            <person name="Xin Y."/>
            <person name="Zou X."/>
            <person name="Han Y."/>
            <person name="Worley K."/>
            <person name="Muzny D."/>
            <person name="Gibbs R."/>
        </authorList>
    </citation>
    <scope>NUCLEOTIDE SEQUENCE</scope>
    <source>
        <strain evidence="4">Sampled in the wild</strain>
    </source>
</reference>
<dbReference type="PROSITE" id="PS50280">
    <property type="entry name" value="SET"/>
    <property type="match status" value="1"/>
</dbReference>
<accession>A0A8K0KNH2</accession>
<dbReference type="GO" id="GO:0008170">
    <property type="term" value="F:N-methyltransferase activity"/>
    <property type="evidence" value="ECO:0007669"/>
    <property type="project" value="UniProtKB-ARBA"/>
</dbReference>
<dbReference type="InterPro" id="IPR053010">
    <property type="entry name" value="SET_SmydA-8"/>
</dbReference>
<dbReference type="OrthoDB" id="265717at2759"/>
<dbReference type="Gene3D" id="2.170.270.10">
    <property type="entry name" value="SET domain"/>
    <property type="match status" value="1"/>
</dbReference>
<dbReference type="SUPFAM" id="SSF82199">
    <property type="entry name" value="SET domain"/>
    <property type="match status" value="1"/>
</dbReference>
<organism evidence="4 5">
    <name type="scientific">Ladona fulva</name>
    <name type="common">Scarce chaser dragonfly</name>
    <name type="synonym">Libellula fulva</name>
    <dbReference type="NCBI Taxonomy" id="123851"/>
    <lineage>
        <taxon>Eukaryota</taxon>
        <taxon>Metazoa</taxon>
        <taxon>Ecdysozoa</taxon>
        <taxon>Arthropoda</taxon>
        <taxon>Hexapoda</taxon>
        <taxon>Insecta</taxon>
        <taxon>Pterygota</taxon>
        <taxon>Palaeoptera</taxon>
        <taxon>Odonata</taxon>
        <taxon>Epiprocta</taxon>
        <taxon>Anisoptera</taxon>
        <taxon>Libelluloidea</taxon>
        <taxon>Libellulidae</taxon>
        <taxon>Ladona</taxon>
    </lineage>
</organism>
<dbReference type="PANTHER" id="PTHR46455:SF5">
    <property type="entry name" value="SET AND MYND DOMAIN CONTAINING, ARTHROPOD-SPECIFIC, MEMBER 4, ISOFORM A"/>
    <property type="match status" value="1"/>
</dbReference>
<dbReference type="CDD" id="cd20071">
    <property type="entry name" value="SET_SMYD"/>
    <property type="match status" value="1"/>
</dbReference>
<dbReference type="GO" id="GO:0008276">
    <property type="term" value="F:protein methyltransferase activity"/>
    <property type="evidence" value="ECO:0007669"/>
    <property type="project" value="UniProtKB-ARBA"/>
</dbReference>
<dbReference type="Gene3D" id="6.10.140.2220">
    <property type="match status" value="1"/>
</dbReference>